<comment type="caution">
    <text evidence="2">The sequence shown here is derived from an EMBL/GenBank/DDBJ whole genome shotgun (WGS) entry which is preliminary data.</text>
</comment>
<dbReference type="AlphaFoldDB" id="A0AAN9KYP1"/>
<sequence length="281" mass="30727">MLASRSNNESHNQVDGGRKLYSAALAMIVVGSNFRSYFFFFLESGYSIDVKAQDEIAVYRAEVFSYNVFGSSSMVVASAYADFVVNLPEGGSKKKMNGTEQDLANEYKGRVALSLGLPCASRGRKLVKAFIRQLEAKEPTRRKSQLKQKGFAFVTEDLVIGFWTEPMLRNSLCSQHLLCHSLLTEETLSVRIHSEALSPLPKELGLEASRSISMRVTKALGLSSWSCGSLLFPMLVFVSDRTISKALGSGSVLLTGFGRATGTATAYITCLPSRKSVSDLM</sequence>
<reference evidence="2 3" key="1">
    <citation type="submission" date="2024-01" db="EMBL/GenBank/DDBJ databases">
        <title>The genomes of 5 underutilized Papilionoideae crops provide insights into root nodulation and disease resistanc.</title>
        <authorList>
            <person name="Jiang F."/>
        </authorList>
    </citation>
    <scope>NUCLEOTIDE SEQUENCE [LARGE SCALE GENOMIC DNA]</scope>
    <source>
        <strain evidence="2">JINMINGXINNONG_FW02</strain>
        <tissue evidence="2">Leaves</tissue>
    </source>
</reference>
<accession>A0AAN9KYP1</accession>
<keyword evidence="1" id="KW-0812">Transmembrane</keyword>
<name>A0AAN9KYP1_PHACN</name>
<feature type="transmembrane region" description="Helical" evidence="1">
    <location>
        <begin position="20"/>
        <end position="42"/>
    </location>
</feature>
<keyword evidence="1" id="KW-1133">Transmembrane helix</keyword>
<evidence type="ECO:0000313" key="3">
    <source>
        <dbReference type="Proteomes" id="UP001374584"/>
    </source>
</evidence>
<proteinExistence type="predicted"/>
<evidence type="ECO:0000256" key="1">
    <source>
        <dbReference type="SAM" id="Phobius"/>
    </source>
</evidence>
<evidence type="ECO:0000313" key="2">
    <source>
        <dbReference type="EMBL" id="KAK7325756.1"/>
    </source>
</evidence>
<protein>
    <submittedName>
        <fullName evidence="2">Uncharacterized protein</fullName>
    </submittedName>
</protein>
<gene>
    <name evidence="2" type="ORF">VNO80_33796</name>
</gene>
<organism evidence="2 3">
    <name type="scientific">Phaseolus coccineus</name>
    <name type="common">Scarlet runner bean</name>
    <name type="synonym">Phaseolus multiflorus</name>
    <dbReference type="NCBI Taxonomy" id="3886"/>
    <lineage>
        <taxon>Eukaryota</taxon>
        <taxon>Viridiplantae</taxon>
        <taxon>Streptophyta</taxon>
        <taxon>Embryophyta</taxon>
        <taxon>Tracheophyta</taxon>
        <taxon>Spermatophyta</taxon>
        <taxon>Magnoliopsida</taxon>
        <taxon>eudicotyledons</taxon>
        <taxon>Gunneridae</taxon>
        <taxon>Pentapetalae</taxon>
        <taxon>rosids</taxon>
        <taxon>fabids</taxon>
        <taxon>Fabales</taxon>
        <taxon>Fabaceae</taxon>
        <taxon>Papilionoideae</taxon>
        <taxon>50 kb inversion clade</taxon>
        <taxon>NPAAA clade</taxon>
        <taxon>indigoferoid/millettioid clade</taxon>
        <taxon>Phaseoleae</taxon>
        <taxon>Phaseolus</taxon>
    </lineage>
</organism>
<keyword evidence="3" id="KW-1185">Reference proteome</keyword>
<dbReference type="Proteomes" id="UP001374584">
    <property type="component" value="Unassembled WGS sequence"/>
</dbReference>
<keyword evidence="1" id="KW-0472">Membrane</keyword>
<dbReference type="EMBL" id="JAYMYR010000104">
    <property type="protein sequence ID" value="KAK7325756.1"/>
    <property type="molecule type" value="Genomic_DNA"/>
</dbReference>